<dbReference type="SUPFAM" id="SSF82829">
    <property type="entry name" value="MesJ substrate recognition domain-like"/>
    <property type="match status" value="1"/>
</dbReference>
<keyword evidence="5 7" id="KW-0067">ATP-binding</keyword>
<evidence type="ECO:0000256" key="2">
    <source>
        <dbReference type="ARBA" id="ARBA00022598"/>
    </source>
</evidence>
<dbReference type="GO" id="GO:0032267">
    <property type="term" value="F:tRNA(Ile)-lysidine synthase activity"/>
    <property type="evidence" value="ECO:0007669"/>
    <property type="project" value="UniProtKB-EC"/>
</dbReference>
<dbReference type="Gene3D" id="1.20.59.20">
    <property type="match status" value="1"/>
</dbReference>
<dbReference type="Pfam" id="PF09179">
    <property type="entry name" value="TilS"/>
    <property type="match status" value="1"/>
</dbReference>
<dbReference type="RefSeq" id="WP_007318534.1">
    <property type="nucleotide sequence ID" value="NZ_BAEH01000076.1"/>
</dbReference>
<evidence type="ECO:0000313" key="11">
    <source>
        <dbReference type="Proteomes" id="UP000035034"/>
    </source>
</evidence>
<protein>
    <recommendedName>
        <fullName evidence="7">tRNA(Ile)-lysidine synthase</fullName>
        <ecNumber evidence="7">6.3.4.19</ecNumber>
    </recommendedName>
    <alternativeName>
        <fullName evidence="7">tRNA(Ile)-2-lysyl-cytidine synthase</fullName>
    </alternativeName>
    <alternativeName>
        <fullName evidence="7">tRNA(Ile)-lysidine synthetase</fullName>
    </alternativeName>
</protein>
<comment type="similarity">
    <text evidence="7">Belongs to the tRNA(Ile)-lysidine synthase family.</text>
</comment>
<dbReference type="InterPro" id="IPR014729">
    <property type="entry name" value="Rossmann-like_a/b/a_fold"/>
</dbReference>
<evidence type="ECO:0000259" key="9">
    <source>
        <dbReference type="Pfam" id="PF09179"/>
    </source>
</evidence>
<keyword evidence="1 7" id="KW-0963">Cytoplasm</keyword>
<dbReference type="GO" id="GO:0005524">
    <property type="term" value="F:ATP binding"/>
    <property type="evidence" value="ECO:0007669"/>
    <property type="project" value="UniProtKB-UniRule"/>
</dbReference>
<keyword evidence="11" id="KW-1185">Reference proteome</keyword>
<evidence type="ECO:0000313" key="10">
    <source>
        <dbReference type="EMBL" id="GAB19199.1"/>
    </source>
</evidence>
<keyword evidence="2 7" id="KW-0436">Ligase</keyword>
<sequence length="315" mass="33262">MDQTRAVTKAVADFAAEYLPDRRVCVALSGGPDSLALTAGAVAAGLAVHALVVDHQLQPGSSQTACAAAQYARDLGASAEVLTVTVDGAGGLEAAARDARYGALEAARGDRSVLIGHTVDDQAETVLLGLARGSGPRSIAGMARWRAPWGRPLLGVTRATTHAACQQWGLTPHRDPHNDNPRFTRVRVRREVLPVLDDVLSGGVVAALARTADVLRDDVDLLEQLAAQAYSDSVVDGVLCAETVAAQHPSLRRRVLHRWLTDVGATEPTARVVDAADALVMRWRGQGPVAIGGNETHRLVVVRRAGMLTTDRIGR</sequence>
<accession>H0R298</accession>
<dbReference type="Gene3D" id="3.40.50.620">
    <property type="entry name" value="HUPs"/>
    <property type="match status" value="1"/>
</dbReference>
<evidence type="ECO:0000259" key="8">
    <source>
        <dbReference type="Pfam" id="PF01171"/>
    </source>
</evidence>
<proteinExistence type="inferred from homology"/>
<keyword evidence="4 7" id="KW-0547">Nucleotide-binding</keyword>
<comment type="subcellular location">
    <subcellularLocation>
        <location evidence="7">Cytoplasm</location>
    </subcellularLocation>
</comment>
<dbReference type="STRING" id="1077974.GOEFS_076_00280"/>
<dbReference type="OrthoDB" id="5244702at2"/>
<evidence type="ECO:0000256" key="6">
    <source>
        <dbReference type="ARBA" id="ARBA00048539"/>
    </source>
</evidence>
<feature type="binding site" evidence="7">
    <location>
        <begin position="29"/>
        <end position="34"/>
    </location>
    <ligand>
        <name>ATP</name>
        <dbReference type="ChEBI" id="CHEBI:30616"/>
    </ligand>
</feature>
<dbReference type="InterPro" id="IPR012094">
    <property type="entry name" value="tRNA_Ile_lys_synt"/>
</dbReference>
<dbReference type="AlphaFoldDB" id="H0R298"/>
<dbReference type="PANTHER" id="PTHR43033">
    <property type="entry name" value="TRNA(ILE)-LYSIDINE SYNTHASE-RELATED"/>
    <property type="match status" value="1"/>
</dbReference>
<dbReference type="EC" id="6.3.4.19" evidence="7"/>
<reference evidence="10 11" key="1">
    <citation type="submission" date="2011-12" db="EMBL/GenBank/DDBJ databases">
        <title>Whole genome shotgun sequence of Gordonia effusa NBRC 100432.</title>
        <authorList>
            <person name="Yoshida I."/>
            <person name="Takarada H."/>
            <person name="Hosoyama A."/>
            <person name="Tsuchikane K."/>
            <person name="Katsumata H."/>
            <person name="Yamazaki S."/>
            <person name="Fujita N."/>
        </authorList>
    </citation>
    <scope>NUCLEOTIDE SEQUENCE [LARGE SCALE GENOMIC DNA]</scope>
    <source>
        <strain evidence="10 11">NBRC 100432</strain>
    </source>
</reference>
<dbReference type="GO" id="GO:0006400">
    <property type="term" value="P:tRNA modification"/>
    <property type="evidence" value="ECO:0007669"/>
    <property type="project" value="UniProtKB-UniRule"/>
</dbReference>
<evidence type="ECO:0000256" key="5">
    <source>
        <dbReference type="ARBA" id="ARBA00022840"/>
    </source>
</evidence>
<evidence type="ECO:0000256" key="7">
    <source>
        <dbReference type="HAMAP-Rule" id="MF_01161"/>
    </source>
</evidence>
<comment type="function">
    <text evidence="7">Ligates lysine onto the cytidine present at position 34 of the AUA codon-specific tRNA(Ile) that contains the anticodon CAU, in an ATP-dependent manner. Cytidine is converted to lysidine, thus changing the amino acid specificity of the tRNA from methionine to isoleucine.</text>
</comment>
<dbReference type="GO" id="GO:0005737">
    <property type="term" value="C:cytoplasm"/>
    <property type="evidence" value="ECO:0007669"/>
    <property type="project" value="UniProtKB-SubCell"/>
</dbReference>
<evidence type="ECO:0000256" key="4">
    <source>
        <dbReference type="ARBA" id="ARBA00022741"/>
    </source>
</evidence>
<dbReference type="InterPro" id="IPR011063">
    <property type="entry name" value="TilS/TtcA_N"/>
</dbReference>
<evidence type="ECO:0000256" key="3">
    <source>
        <dbReference type="ARBA" id="ARBA00022694"/>
    </source>
</evidence>
<dbReference type="PANTHER" id="PTHR43033:SF1">
    <property type="entry name" value="TRNA(ILE)-LYSIDINE SYNTHASE-RELATED"/>
    <property type="match status" value="1"/>
</dbReference>
<gene>
    <name evidence="7 10" type="primary">tilS</name>
    <name evidence="10" type="ORF">GOEFS_076_00280</name>
</gene>
<dbReference type="NCBIfam" id="TIGR02432">
    <property type="entry name" value="lysidine_TilS_N"/>
    <property type="match status" value="1"/>
</dbReference>
<comment type="catalytic activity">
    <reaction evidence="6 7">
        <text>cytidine(34) in tRNA(Ile2) + L-lysine + ATP = lysidine(34) in tRNA(Ile2) + AMP + diphosphate + H(+)</text>
        <dbReference type="Rhea" id="RHEA:43744"/>
        <dbReference type="Rhea" id="RHEA-COMP:10625"/>
        <dbReference type="Rhea" id="RHEA-COMP:10670"/>
        <dbReference type="ChEBI" id="CHEBI:15378"/>
        <dbReference type="ChEBI" id="CHEBI:30616"/>
        <dbReference type="ChEBI" id="CHEBI:32551"/>
        <dbReference type="ChEBI" id="CHEBI:33019"/>
        <dbReference type="ChEBI" id="CHEBI:82748"/>
        <dbReference type="ChEBI" id="CHEBI:83665"/>
        <dbReference type="ChEBI" id="CHEBI:456215"/>
        <dbReference type="EC" id="6.3.4.19"/>
    </reaction>
</comment>
<feature type="domain" description="tRNA(Ile)-lysidine/2-thiocytidine synthase N-terminal" evidence="8">
    <location>
        <begin position="24"/>
        <end position="191"/>
    </location>
</feature>
<dbReference type="EMBL" id="BAEH01000076">
    <property type="protein sequence ID" value="GAB19199.1"/>
    <property type="molecule type" value="Genomic_DNA"/>
</dbReference>
<dbReference type="InterPro" id="IPR015262">
    <property type="entry name" value="tRNA_Ile_lys_synt_subst-bd"/>
</dbReference>
<dbReference type="InterPro" id="IPR012795">
    <property type="entry name" value="tRNA_Ile_lys_synt_N"/>
</dbReference>
<dbReference type="HAMAP" id="MF_01161">
    <property type="entry name" value="tRNA_Ile_lys_synt"/>
    <property type="match status" value="1"/>
</dbReference>
<dbReference type="eggNOG" id="COG0037">
    <property type="taxonomic scope" value="Bacteria"/>
</dbReference>
<comment type="domain">
    <text evidence="7">The N-terminal region contains the highly conserved SGGXDS motif, predicted to be a P-loop motif involved in ATP binding.</text>
</comment>
<name>H0R298_9ACTN</name>
<feature type="domain" description="tRNA(Ile)-lysidine synthase substrate-binding" evidence="9">
    <location>
        <begin position="239"/>
        <end position="306"/>
    </location>
</feature>
<organism evidence="10 11">
    <name type="scientific">Gordonia effusa NBRC 100432</name>
    <dbReference type="NCBI Taxonomy" id="1077974"/>
    <lineage>
        <taxon>Bacteria</taxon>
        <taxon>Bacillati</taxon>
        <taxon>Actinomycetota</taxon>
        <taxon>Actinomycetes</taxon>
        <taxon>Mycobacteriales</taxon>
        <taxon>Gordoniaceae</taxon>
        <taxon>Gordonia</taxon>
    </lineage>
</organism>
<dbReference type="CDD" id="cd01992">
    <property type="entry name" value="TilS_N"/>
    <property type="match status" value="1"/>
</dbReference>
<dbReference type="Pfam" id="PF01171">
    <property type="entry name" value="ATP_bind_3"/>
    <property type="match status" value="1"/>
</dbReference>
<dbReference type="Proteomes" id="UP000035034">
    <property type="component" value="Unassembled WGS sequence"/>
</dbReference>
<dbReference type="SUPFAM" id="SSF52402">
    <property type="entry name" value="Adenine nucleotide alpha hydrolases-like"/>
    <property type="match status" value="1"/>
</dbReference>
<comment type="caution">
    <text evidence="10">The sequence shown here is derived from an EMBL/GenBank/DDBJ whole genome shotgun (WGS) entry which is preliminary data.</text>
</comment>
<evidence type="ECO:0000256" key="1">
    <source>
        <dbReference type="ARBA" id="ARBA00022490"/>
    </source>
</evidence>
<keyword evidence="3 7" id="KW-0819">tRNA processing</keyword>